<dbReference type="InterPro" id="IPR036736">
    <property type="entry name" value="ACP-like_sf"/>
</dbReference>
<reference evidence="2" key="1">
    <citation type="journal article" date="2013" name="ACS Chem. Biol.">
        <title>Genetic Basis for the Biosynthesis of the Pharmaceutically Important Class of Epoxyketone Proteasome Inhibitors.</title>
        <authorList>
            <person name="Schorn M."/>
            <person name="Zettler J."/>
            <person name="Noel J.P."/>
            <person name="Dorrestein P.C."/>
            <person name="Moore B.S."/>
            <person name="Kaysser L."/>
        </authorList>
    </citation>
    <scope>NUCLEOTIDE SEQUENCE</scope>
    <source>
        <strain evidence="2">ATCC 53709</strain>
    </source>
</reference>
<feature type="domain" description="Carrier" evidence="1">
    <location>
        <begin position="3"/>
        <end position="77"/>
    </location>
</feature>
<dbReference type="Pfam" id="PF00550">
    <property type="entry name" value="PP-binding"/>
    <property type="match status" value="1"/>
</dbReference>
<name>V5RPB4_STRHY</name>
<evidence type="ECO:0000313" key="2">
    <source>
        <dbReference type="EMBL" id="AHB38507.1"/>
    </source>
</evidence>
<dbReference type="AlphaFoldDB" id="V5RPB4"/>
<accession>V5RPB4</accession>
<organism evidence="2">
    <name type="scientific">Streptomyces hygroscopicus</name>
    <dbReference type="NCBI Taxonomy" id="1912"/>
    <lineage>
        <taxon>Bacteria</taxon>
        <taxon>Bacillati</taxon>
        <taxon>Actinomycetota</taxon>
        <taxon>Actinomycetes</taxon>
        <taxon>Kitasatosporales</taxon>
        <taxon>Streptomycetaceae</taxon>
        <taxon>Streptomyces</taxon>
        <taxon>Streptomyces violaceusniger group</taxon>
    </lineage>
</organism>
<dbReference type="SUPFAM" id="SSF47336">
    <property type="entry name" value="ACP-like"/>
    <property type="match status" value="1"/>
</dbReference>
<gene>
    <name evidence="2" type="primary">epnE</name>
</gene>
<dbReference type="PROSITE" id="PS50075">
    <property type="entry name" value="CARRIER"/>
    <property type="match status" value="1"/>
</dbReference>
<dbReference type="EMBL" id="KF647220">
    <property type="protein sequence ID" value="AHB38507.1"/>
    <property type="molecule type" value="Genomic_DNA"/>
</dbReference>
<evidence type="ECO:0000259" key="1">
    <source>
        <dbReference type="PROSITE" id="PS50075"/>
    </source>
</evidence>
<proteinExistence type="predicted"/>
<dbReference type="Gene3D" id="1.10.1200.10">
    <property type="entry name" value="ACP-like"/>
    <property type="match status" value="1"/>
</dbReference>
<protein>
    <submittedName>
        <fullName evidence="2">EpnE</fullName>
    </submittedName>
</protein>
<sequence>MGRPMFETLKEVLVGKLKAASEKITPEATVEEAELDSLSIVELSIILEKDFTITITDDELLAAPTIGDMAKLIEERNAAA</sequence>
<dbReference type="InterPro" id="IPR009081">
    <property type="entry name" value="PP-bd_ACP"/>
</dbReference>